<dbReference type="EMBL" id="CM026430">
    <property type="protein sequence ID" value="KAG0562481.1"/>
    <property type="molecule type" value="Genomic_DNA"/>
</dbReference>
<dbReference type="AlphaFoldDB" id="A0A8T0GS37"/>
<feature type="transmembrane region" description="Helical" evidence="1">
    <location>
        <begin position="220"/>
        <end position="244"/>
    </location>
</feature>
<feature type="transmembrane region" description="Helical" evidence="1">
    <location>
        <begin position="55"/>
        <end position="72"/>
    </location>
</feature>
<keyword evidence="1" id="KW-0812">Transmembrane</keyword>
<keyword evidence="1" id="KW-0472">Membrane</keyword>
<protein>
    <submittedName>
        <fullName evidence="2">Uncharacterized protein</fullName>
    </submittedName>
</protein>
<feature type="transmembrane region" description="Helical" evidence="1">
    <location>
        <begin position="189"/>
        <end position="208"/>
    </location>
</feature>
<feature type="transmembrane region" description="Helical" evidence="1">
    <location>
        <begin position="290"/>
        <end position="312"/>
    </location>
</feature>
<sequence length="334" mass="36836">MAQASMGMRVAKAVPAVAIGVLTGALLMRNAEEATKMLGRGCPDRAAYSWRSNVAVLDKLLCVLVNFFVYGVRSDEGKVVTGYTGTLLVSVMAFMAVEGSRLKSGLFLSATWLHGILLQITGVSVSFPAVWLPTYFLYDGGNREHSLIWRKKISLARVAAIAVAFLFLWLFTIALFFPLNTDKKQTACLLFLAMPCAVTMAYLPFQTTQDAPQQKGHKGVIALHLLQAGFGLTWHLVAILFVLRDQGIPGRLVQLFTSFRNEEWPVYFLLIDFVSLFLSFLYLTAVEEGVLIALLELVGGVLFGPAFAVSAYCVYREQCISKAVSRVRNKTKEN</sequence>
<feature type="transmembrane region" description="Helical" evidence="1">
    <location>
        <begin position="79"/>
        <end position="96"/>
    </location>
</feature>
<evidence type="ECO:0000256" key="1">
    <source>
        <dbReference type="SAM" id="Phobius"/>
    </source>
</evidence>
<reference evidence="2" key="1">
    <citation type="submission" date="2020-06" db="EMBL/GenBank/DDBJ databases">
        <title>WGS assembly of Ceratodon purpureus strain R40.</title>
        <authorList>
            <person name="Carey S.B."/>
            <person name="Jenkins J."/>
            <person name="Shu S."/>
            <person name="Lovell J.T."/>
            <person name="Sreedasyam A."/>
            <person name="Maumus F."/>
            <person name="Tiley G.P."/>
            <person name="Fernandez-Pozo N."/>
            <person name="Barry K."/>
            <person name="Chen C."/>
            <person name="Wang M."/>
            <person name="Lipzen A."/>
            <person name="Daum C."/>
            <person name="Saski C.A."/>
            <person name="Payton A.C."/>
            <person name="Mcbreen J.C."/>
            <person name="Conrad R.E."/>
            <person name="Kollar L.M."/>
            <person name="Olsson S."/>
            <person name="Huttunen S."/>
            <person name="Landis J.B."/>
            <person name="Wickett N.J."/>
            <person name="Johnson M.G."/>
            <person name="Rensing S.A."/>
            <person name="Grimwood J."/>
            <person name="Schmutz J."/>
            <person name="Mcdaniel S.F."/>
        </authorList>
    </citation>
    <scope>NUCLEOTIDE SEQUENCE</scope>
    <source>
        <strain evidence="2">R40</strain>
    </source>
</reference>
<feature type="transmembrane region" description="Helical" evidence="1">
    <location>
        <begin position="264"/>
        <end position="283"/>
    </location>
</feature>
<evidence type="ECO:0000313" key="2">
    <source>
        <dbReference type="EMBL" id="KAG0562481.1"/>
    </source>
</evidence>
<gene>
    <name evidence="2" type="ORF">KC19_9G150100</name>
</gene>
<proteinExistence type="predicted"/>
<organism evidence="2 3">
    <name type="scientific">Ceratodon purpureus</name>
    <name type="common">Fire moss</name>
    <name type="synonym">Dicranum purpureum</name>
    <dbReference type="NCBI Taxonomy" id="3225"/>
    <lineage>
        <taxon>Eukaryota</taxon>
        <taxon>Viridiplantae</taxon>
        <taxon>Streptophyta</taxon>
        <taxon>Embryophyta</taxon>
        <taxon>Bryophyta</taxon>
        <taxon>Bryophytina</taxon>
        <taxon>Bryopsida</taxon>
        <taxon>Dicranidae</taxon>
        <taxon>Pseudoditrichales</taxon>
        <taxon>Ditrichaceae</taxon>
        <taxon>Ceratodon</taxon>
    </lineage>
</organism>
<feature type="transmembrane region" description="Helical" evidence="1">
    <location>
        <begin position="116"/>
        <end position="138"/>
    </location>
</feature>
<keyword evidence="1" id="KW-1133">Transmembrane helix</keyword>
<feature type="transmembrane region" description="Helical" evidence="1">
    <location>
        <begin position="158"/>
        <end position="177"/>
    </location>
</feature>
<accession>A0A8T0GS37</accession>
<dbReference type="Proteomes" id="UP000822688">
    <property type="component" value="Chromosome 9"/>
</dbReference>
<comment type="caution">
    <text evidence="2">The sequence shown here is derived from an EMBL/GenBank/DDBJ whole genome shotgun (WGS) entry which is preliminary data.</text>
</comment>
<name>A0A8T0GS37_CERPU</name>
<evidence type="ECO:0000313" key="3">
    <source>
        <dbReference type="Proteomes" id="UP000822688"/>
    </source>
</evidence>
<keyword evidence="3" id="KW-1185">Reference proteome</keyword>